<evidence type="ECO:0000313" key="2">
    <source>
        <dbReference type="EMBL" id="MEV8460700.1"/>
    </source>
</evidence>
<keyword evidence="3" id="KW-1185">Reference proteome</keyword>
<feature type="compositionally biased region" description="Polar residues" evidence="1">
    <location>
        <begin position="135"/>
        <end position="154"/>
    </location>
</feature>
<evidence type="ECO:0000313" key="3">
    <source>
        <dbReference type="Proteomes" id="UP001553148"/>
    </source>
</evidence>
<accession>A0ABV3KN07</accession>
<evidence type="ECO:0000256" key="1">
    <source>
        <dbReference type="SAM" id="MobiDB-lite"/>
    </source>
</evidence>
<dbReference type="EMBL" id="JBFAUJ010000005">
    <property type="protein sequence ID" value="MEV8460700.1"/>
    <property type="molecule type" value="Genomic_DNA"/>
</dbReference>
<dbReference type="RefSeq" id="WP_239513134.1">
    <property type="nucleotide sequence ID" value="NZ_JBFAUJ010000005.1"/>
</dbReference>
<comment type="caution">
    <text evidence="2">The sequence shown here is derived from an EMBL/GenBank/DDBJ whole genome shotgun (WGS) entry which is preliminary data.</text>
</comment>
<feature type="region of interest" description="Disordered" evidence="1">
    <location>
        <begin position="1"/>
        <end position="29"/>
    </location>
</feature>
<sequence>MATRTTQGTPAARAAGRPRMLPTPPQIGALAVDPTDPVALWAEARCRYLAEDFPPYGSPAWVALHPDDPRRFAAVIDAAEKWRKYGDEEGLLQWFREASAPRRPPASRKTLAELDAAYERSRQQAAEMWARERQQISTPSRWPNATAPGQETSA</sequence>
<organism evidence="2 3">
    <name type="scientific">Streptomyces griseosporeus</name>
    <dbReference type="NCBI Taxonomy" id="1910"/>
    <lineage>
        <taxon>Bacteria</taxon>
        <taxon>Bacillati</taxon>
        <taxon>Actinomycetota</taxon>
        <taxon>Actinomycetes</taxon>
        <taxon>Kitasatosporales</taxon>
        <taxon>Streptomycetaceae</taxon>
        <taxon>Streptomyces</taxon>
    </lineage>
</organism>
<protein>
    <submittedName>
        <fullName evidence="2">DUF2742 domain-containing protein</fullName>
    </submittedName>
</protein>
<gene>
    <name evidence="2" type="ORF">AB0470_14265</name>
</gene>
<feature type="compositionally biased region" description="Low complexity" evidence="1">
    <location>
        <begin position="1"/>
        <end position="19"/>
    </location>
</feature>
<name>A0ABV3KN07_STRGS</name>
<dbReference type="Proteomes" id="UP001553148">
    <property type="component" value="Unassembled WGS sequence"/>
</dbReference>
<proteinExistence type="predicted"/>
<reference evidence="2 3" key="1">
    <citation type="submission" date="2024-06" db="EMBL/GenBank/DDBJ databases">
        <title>The Natural Products Discovery Center: Release of the First 8490 Sequenced Strains for Exploring Actinobacteria Biosynthetic Diversity.</title>
        <authorList>
            <person name="Kalkreuter E."/>
            <person name="Kautsar S.A."/>
            <person name="Yang D."/>
            <person name="Bader C.D."/>
            <person name="Teijaro C.N."/>
            <person name="Fluegel L."/>
            <person name="Davis C.M."/>
            <person name="Simpson J.R."/>
            <person name="Lauterbach L."/>
            <person name="Steele A.D."/>
            <person name="Gui C."/>
            <person name="Meng S."/>
            <person name="Li G."/>
            <person name="Viehrig K."/>
            <person name="Ye F."/>
            <person name="Su P."/>
            <person name="Kiefer A.F."/>
            <person name="Nichols A."/>
            <person name="Cepeda A.J."/>
            <person name="Yan W."/>
            <person name="Fan B."/>
            <person name="Jiang Y."/>
            <person name="Adhikari A."/>
            <person name="Zheng C.-J."/>
            <person name="Schuster L."/>
            <person name="Cowan T.M."/>
            <person name="Smanski M.J."/>
            <person name="Chevrette M.G."/>
            <person name="De Carvalho L.P.S."/>
            <person name="Shen B."/>
        </authorList>
    </citation>
    <scope>NUCLEOTIDE SEQUENCE [LARGE SCALE GENOMIC DNA]</scope>
    <source>
        <strain evidence="2 3">NPDC052360</strain>
    </source>
</reference>
<feature type="region of interest" description="Disordered" evidence="1">
    <location>
        <begin position="123"/>
        <end position="154"/>
    </location>
</feature>